<dbReference type="SMART" id="SM00345">
    <property type="entry name" value="HTH_GNTR"/>
    <property type="match status" value="1"/>
</dbReference>
<dbReference type="EMBL" id="JBIAQY010000022">
    <property type="protein sequence ID" value="MFF3573887.1"/>
    <property type="molecule type" value="Genomic_DNA"/>
</dbReference>
<protein>
    <submittedName>
        <fullName evidence="5">FadR/GntR family transcriptional regulator</fullName>
    </submittedName>
</protein>
<dbReference type="InterPro" id="IPR011711">
    <property type="entry name" value="GntR_C"/>
</dbReference>
<name>A0ABW6SC57_9NOCA</name>
<dbReference type="RefSeq" id="WP_387406632.1">
    <property type="nucleotide sequence ID" value="NZ_JBIAQY010000022.1"/>
</dbReference>
<dbReference type="Proteomes" id="UP001601992">
    <property type="component" value="Unassembled WGS sequence"/>
</dbReference>
<evidence type="ECO:0000256" key="3">
    <source>
        <dbReference type="ARBA" id="ARBA00023163"/>
    </source>
</evidence>
<dbReference type="Gene3D" id="1.10.10.10">
    <property type="entry name" value="Winged helix-like DNA-binding domain superfamily/Winged helix DNA-binding domain"/>
    <property type="match status" value="1"/>
</dbReference>
<dbReference type="SMART" id="SM00895">
    <property type="entry name" value="FCD"/>
    <property type="match status" value="1"/>
</dbReference>
<dbReference type="InterPro" id="IPR008920">
    <property type="entry name" value="TF_FadR/GntR_C"/>
</dbReference>
<reference evidence="5 6" key="1">
    <citation type="submission" date="2024-10" db="EMBL/GenBank/DDBJ databases">
        <title>The Natural Products Discovery Center: Release of the First 8490 Sequenced Strains for Exploring Actinobacteria Biosynthetic Diversity.</title>
        <authorList>
            <person name="Kalkreuter E."/>
            <person name="Kautsar S.A."/>
            <person name="Yang D."/>
            <person name="Bader C.D."/>
            <person name="Teijaro C.N."/>
            <person name="Fluegel L."/>
            <person name="Davis C.M."/>
            <person name="Simpson J.R."/>
            <person name="Lauterbach L."/>
            <person name="Steele A.D."/>
            <person name="Gui C."/>
            <person name="Meng S."/>
            <person name="Li G."/>
            <person name="Viehrig K."/>
            <person name="Ye F."/>
            <person name="Su P."/>
            <person name="Kiefer A.F."/>
            <person name="Nichols A."/>
            <person name="Cepeda A.J."/>
            <person name="Yan W."/>
            <person name="Fan B."/>
            <person name="Jiang Y."/>
            <person name="Adhikari A."/>
            <person name="Zheng C.-J."/>
            <person name="Schuster L."/>
            <person name="Cowan T.M."/>
            <person name="Smanski M.J."/>
            <person name="Chevrette M.G."/>
            <person name="De Carvalho L.P.S."/>
            <person name="Shen B."/>
        </authorList>
    </citation>
    <scope>NUCLEOTIDE SEQUENCE [LARGE SCALE GENOMIC DNA]</scope>
    <source>
        <strain evidence="5 6">NPDC002593</strain>
    </source>
</reference>
<dbReference type="Pfam" id="PF00392">
    <property type="entry name" value="GntR"/>
    <property type="match status" value="1"/>
</dbReference>
<proteinExistence type="predicted"/>
<keyword evidence="2" id="KW-0238">DNA-binding</keyword>
<dbReference type="SUPFAM" id="SSF48008">
    <property type="entry name" value="GntR ligand-binding domain-like"/>
    <property type="match status" value="1"/>
</dbReference>
<dbReference type="SUPFAM" id="SSF46785">
    <property type="entry name" value="Winged helix' DNA-binding domain"/>
    <property type="match status" value="1"/>
</dbReference>
<dbReference type="CDD" id="cd07377">
    <property type="entry name" value="WHTH_GntR"/>
    <property type="match status" value="1"/>
</dbReference>
<keyword evidence="3" id="KW-0804">Transcription</keyword>
<dbReference type="Pfam" id="PF07729">
    <property type="entry name" value="FCD"/>
    <property type="match status" value="1"/>
</dbReference>
<keyword evidence="1" id="KW-0805">Transcription regulation</keyword>
<evidence type="ECO:0000256" key="2">
    <source>
        <dbReference type="ARBA" id="ARBA00023125"/>
    </source>
</evidence>
<dbReference type="PANTHER" id="PTHR43537:SF5">
    <property type="entry name" value="UXU OPERON TRANSCRIPTIONAL REGULATOR"/>
    <property type="match status" value="1"/>
</dbReference>
<organism evidence="5 6">
    <name type="scientific">Nocardia jiangxiensis</name>
    <dbReference type="NCBI Taxonomy" id="282685"/>
    <lineage>
        <taxon>Bacteria</taxon>
        <taxon>Bacillati</taxon>
        <taxon>Actinomycetota</taxon>
        <taxon>Actinomycetes</taxon>
        <taxon>Mycobacteriales</taxon>
        <taxon>Nocardiaceae</taxon>
        <taxon>Nocardia</taxon>
    </lineage>
</organism>
<dbReference type="PROSITE" id="PS50949">
    <property type="entry name" value="HTH_GNTR"/>
    <property type="match status" value="1"/>
</dbReference>
<dbReference type="InterPro" id="IPR000524">
    <property type="entry name" value="Tscrpt_reg_HTH_GntR"/>
</dbReference>
<gene>
    <name evidence="5" type="ORF">ACFYXQ_39675</name>
</gene>
<dbReference type="InterPro" id="IPR036388">
    <property type="entry name" value="WH-like_DNA-bd_sf"/>
</dbReference>
<dbReference type="PANTHER" id="PTHR43537">
    <property type="entry name" value="TRANSCRIPTIONAL REGULATOR, GNTR FAMILY"/>
    <property type="match status" value="1"/>
</dbReference>
<comment type="caution">
    <text evidence="5">The sequence shown here is derived from an EMBL/GenBank/DDBJ whole genome shotgun (WGS) entry which is preliminary data.</text>
</comment>
<accession>A0ABW6SC57</accession>
<dbReference type="InterPro" id="IPR036390">
    <property type="entry name" value="WH_DNA-bd_sf"/>
</dbReference>
<evidence type="ECO:0000313" key="5">
    <source>
        <dbReference type="EMBL" id="MFF3573887.1"/>
    </source>
</evidence>
<evidence type="ECO:0000259" key="4">
    <source>
        <dbReference type="PROSITE" id="PS50949"/>
    </source>
</evidence>
<dbReference type="PRINTS" id="PR00035">
    <property type="entry name" value="HTHGNTR"/>
</dbReference>
<evidence type="ECO:0000313" key="6">
    <source>
        <dbReference type="Proteomes" id="UP001601992"/>
    </source>
</evidence>
<feature type="domain" description="HTH gntR-type" evidence="4">
    <location>
        <begin position="10"/>
        <end position="80"/>
    </location>
</feature>
<keyword evidence="6" id="KW-1185">Reference proteome</keyword>
<sequence length="254" mass="28228">MVHGPARRALKQSDIVAREITRRIVAENLPEGTRLPHEKEMVEEYQVGRSTLREALRLLETRGVVSIRSGRDGGPVVRRPRPTDLGEALTLLLQFEGVNFSEVFAARRILVPRLARRAAERITPPTLAALRECLDRMDAYLDEPAVFRAERQRFDKLISNASESPVLELLNSAVGSVAEDADRGADPDRFTRTQRAAMAREDQAVYDALAEHDPDATQTAMAVRLASDEKRANAARRDIAGRSVQWALVEPTGS</sequence>
<evidence type="ECO:0000256" key="1">
    <source>
        <dbReference type="ARBA" id="ARBA00023015"/>
    </source>
</evidence>
<dbReference type="Gene3D" id="1.20.120.530">
    <property type="entry name" value="GntR ligand-binding domain-like"/>
    <property type="match status" value="1"/>
</dbReference>